<accession>A0A1I3GS43</accession>
<dbReference type="EMBL" id="FOQD01000007">
    <property type="protein sequence ID" value="SFI26220.1"/>
    <property type="molecule type" value="Genomic_DNA"/>
</dbReference>
<keyword evidence="5 7" id="KW-1133">Transmembrane helix</keyword>
<dbReference type="InterPro" id="IPR002010">
    <property type="entry name" value="T3SS_IM_R"/>
</dbReference>
<dbReference type="Proteomes" id="UP000199518">
    <property type="component" value="Unassembled WGS sequence"/>
</dbReference>
<comment type="subcellular location">
    <subcellularLocation>
        <location evidence="1">Cell membrane</location>
        <topology evidence="1">Multi-pass membrane protein</topology>
    </subcellularLocation>
</comment>
<feature type="transmembrane region" description="Helical" evidence="7">
    <location>
        <begin position="39"/>
        <end position="59"/>
    </location>
</feature>
<feature type="transmembrane region" description="Helical" evidence="7">
    <location>
        <begin position="210"/>
        <end position="232"/>
    </location>
</feature>
<reference evidence="9" key="1">
    <citation type="submission" date="2016-10" db="EMBL/GenBank/DDBJ databases">
        <authorList>
            <person name="Varghese N."/>
            <person name="Submissions S."/>
        </authorList>
    </citation>
    <scope>NUCLEOTIDE SEQUENCE [LARGE SCALE GENOMIC DNA]</scope>
    <source>
        <strain evidence="9">DSM 26348</strain>
    </source>
</reference>
<keyword evidence="8" id="KW-0966">Cell projection</keyword>
<dbReference type="PANTHER" id="PTHR30065">
    <property type="entry name" value="FLAGELLAR BIOSYNTHETIC PROTEIN FLIR"/>
    <property type="match status" value="1"/>
</dbReference>
<evidence type="ECO:0000313" key="8">
    <source>
        <dbReference type="EMBL" id="SFI26220.1"/>
    </source>
</evidence>
<keyword evidence="9" id="KW-1185">Reference proteome</keyword>
<keyword evidence="3" id="KW-1003">Cell membrane</keyword>
<evidence type="ECO:0000313" key="9">
    <source>
        <dbReference type="Proteomes" id="UP000199518"/>
    </source>
</evidence>
<dbReference type="OrthoDB" id="271722at2"/>
<dbReference type="RefSeq" id="WP_092049922.1">
    <property type="nucleotide sequence ID" value="NZ_FOQD01000007.1"/>
</dbReference>
<dbReference type="GO" id="GO:0005886">
    <property type="term" value="C:plasma membrane"/>
    <property type="evidence" value="ECO:0007669"/>
    <property type="project" value="UniProtKB-SubCell"/>
</dbReference>
<name>A0A1I3GS43_9PLAN</name>
<evidence type="ECO:0000256" key="4">
    <source>
        <dbReference type="ARBA" id="ARBA00022692"/>
    </source>
</evidence>
<feature type="transmembrane region" description="Helical" evidence="7">
    <location>
        <begin position="79"/>
        <end position="103"/>
    </location>
</feature>
<keyword evidence="8" id="KW-0969">Cilium</keyword>
<protein>
    <submittedName>
        <fullName evidence="8">Flagellar biosynthetic protein FliR</fullName>
    </submittedName>
</protein>
<gene>
    <name evidence="8" type="ORF">SAMN05421753_107106</name>
</gene>
<dbReference type="AlphaFoldDB" id="A0A1I3GS43"/>
<dbReference type="PANTHER" id="PTHR30065:SF1">
    <property type="entry name" value="SURFACE PRESENTATION OF ANTIGENS PROTEIN SPAR"/>
    <property type="match status" value="1"/>
</dbReference>
<dbReference type="GO" id="GO:0006605">
    <property type="term" value="P:protein targeting"/>
    <property type="evidence" value="ECO:0007669"/>
    <property type="project" value="InterPro"/>
</dbReference>
<dbReference type="Pfam" id="PF01311">
    <property type="entry name" value="Bac_export_1"/>
    <property type="match status" value="1"/>
</dbReference>
<proteinExistence type="inferred from homology"/>
<sequence length="252" mass="27212">MTTALAVAAMLVFLRVAGFVVFLPPFAGANVPRTVKVGVVVALTGLWGLKVIPGVALTLNPEVTGSWLLLGWLAVRETIFGASLAWMLGLVLVPIRIAGAYIVQEMGLTMAAVTSATESSESNVLSQLFEIAAVLFLFGSNLDHQFFRLFDATFTLFPMGRSWQLPSRDWFINSIAETSRLGLGIAAPVGVVLFACLIASLFIMRQTPQFNLFTFGTPIRLLVGLLALIWFLPSILTGMAQNIKTFTSFPGL</sequence>
<keyword evidence="8" id="KW-0282">Flagellum</keyword>
<feature type="transmembrane region" description="Helical" evidence="7">
    <location>
        <begin position="181"/>
        <end position="203"/>
    </location>
</feature>
<dbReference type="STRING" id="1576369.SAMN05421753_107106"/>
<comment type="similarity">
    <text evidence="2">Belongs to the FliR/MopE/SpaR family.</text>
</comment>
<keyword evidence="4 7" id="KW-0812">Transmembrane</keyword>
<dbReference type="PRINTS" id="PR00953">
    <property type="entry name" value="TYPE3IMRPROT"/>
</dbReference>
<evidence type="ECO:0000256" key="5">
    <source>
        <dbReference type="ARBA" id="ARBA00022989"/>
    </source>
</evidence>
<evidence type="ECO:0000256" key="6">
    <source>
        <dbReference type="ARBA" id="ARBA00023136"/>
    </source>
</evidence>
<evidence type="ECO:0000256" key="3">
    <source>
        <dbReference type="ARBA" id="ARBA00022475"/>
    </source>
</evidence>
<evidence type="ECO:0000256" key="1">
    <source>
        <dbReference type="ARBA" id="ARBA00004651"/>
    </source>
</evidence>
<feature type="transmembrane region" description="Helical" evidence="7">
    <location>
        <begin position="6"/>
        <end position="27"/>
    </location>
</feature>
<keyword evidence="6 7" id="KW-0472">Membrane</keyword>
<evidence type="ECO:0000256" key="2">
    <source>
        <dbReference type="ARBA" id="ARBA00009772"/>
    </source>
</evidence>
<organism evidence="8 9">
    <name type="scientific">Planctomicrobium piriforme</name>
    <dbReference type="NCBI Taxonomy" id="1576369"/>
    <lineage>
        <taxon>Bacteria</taxon>
        <taxon>Pseudomonadati</taxon>
        <taxon>Planctomycetota</taxon>
        <taxon>Planctomycetia</taxon>
        <taxon>Planctomycetales</taxon>
        <taxon>Planctomycetaceae</taxon>
        <taxon>Planctomicrobium</taxon>
    </lineage>
</organism>
<evidence type="ECO:0000256" key="7">
    <source>
        <dbReference type="SAM" id="Phobius"/>
    </source>
</evidence>